<dbReference type="EMBL" id="CP098808">
    <property type="protein sequence ID" value="USJ26521.1"/>
    <property type="molecule type" value="Genomic_DNA"/>
</dbReference>
<dbReference type="RefSeq" id="WP_060521781.1">
    <property type="nucleotide sequence ID" value="NZ_CAXURO020000002.1"/>
</dbReference>
<dbReference type="Proteomes" id="UP001055460">
    <property type="component" value="Plasmid pA"/>
</dbReference>
<accession>A0A9Q8YDG5</accession>
<keyword evidence="2" id="KW-0614">Plasmid</keyword>
<gene>
    <name evidence="2" type="ORF">NE863_21445</name>
</gene>
<organism evidence="2 3">
    <name type="scientific">Ensifer adhaerens</name>
    <name type="common">Sinorhizobium morelense</name>
    <dbReference type="NCBI Taxonomy" id="106592"/>
    <lineage>
        <taxon>Bacteria</taxon>
        <taxon>Pseudomonadati</taxon>
        <taxon>Pseudomonadota</taxon>
        <taxon>Alphaproteobacteria</taxon>
        <taxon>Hyphomicrobiales</taxon>
        <taxon>Rhizobiaceae</taxon>
        <taxon>Sinorhizobium/Ensifer group</taxon>
        <taxon>Ensifer</taxon>
    </lineage>
</organism>
<keyword evidence="1" id="KW-0732">Signal</keyword>
<dbReference type="OrthoDB" id="7330009at2"/>
<dbReference type="Gene3D" id="2.60.120.200">
    <property type="match status" value="1"/>
</dbReference>
<feature type="chain" id="PRO_5040245027" evidence="1">
    <location>
        <begin position="20"/>
        <end position="316"/>
    </location>
</feature>
<reference evidence="2" key="1">
    <citation type="submission" date="2022-06" db="EMBL/GenBank/DDBJ databases">
        <title>Physiological and biochemical characterization and genomic elucidation of a strain of the genus Ensifer adhaerens M8 that combines arsenic oxidation and chromium reduction.</title>
        <authorList>
            <person name="Li X."/>
            <person name="Yu c."/>
        </authorList>
    </citation>
    <scope>NUCLEOTIDE SEQUENCE</scope>
    <source>
        <strain evidence="2">M8</strain>
        <plasmid evidence="2">pA</plasmid>
    </source>
</reference>
<proteinExistence type="predicted"/>
<dbReference type="AlphaFoldDB" id="A0A9Q8YDG5"/>
<keyword evidence="2" id="KW-0456">Lyase</keyword>
<protein>
    <submittedName>
        <fullName evidence="2">Polysaccharide lyase</fullName>
    </submittedName>
</protein>
<geneLocation type="plasmid" evidence="2 3">
    <name>pA</name>
</geneLocation>
<dbReference type="GO" id="GO:0016829">
    <property type="term" value="F:lyase activity"/>
    <property type="evidence" value="ECO:0007669"/>
    <property type="project" value="UniProtKB-KW"/>
</dbReference>
<feature type="signal peptide" evidence="1">
    <location>
        <begin position="1"/>
        <end position="19"/>
    </location>
</feature>
<name>A0A9Q8YDG5_ENSAD</name>
<dbReference type="InterPro" id="IPR025975">
    <property type="entry name" value="Polysacc_lyase"/>
</dbReference>
<sequence length="316" mass="34887">MFRTVLFVASIVMAGSAMAQPWETKLSDDFEGRDFAPEGGLYYRENFEQTAGTVEFQNEVKHNGNGALKLSVVPTCPDSLDGCSERAEIWEKTALRVPYDQGVWYGFAVKFADPIPNEDHRYLIAQWKREIDPGAEGDFSPFLALRLEAGKLFATVETNYIAPLWAGPEGKPASCKPGEIPVWGRPGVNQMRMLVAADSNWELIDGSLFNACTDAIKVTNHGNPLPDPKSGWIDFAIYTLPGANGTGRIELFANDKPIITVTGHIGHDDKGLGKNQYFKFGPYRAADKTDWTLFYDDFRRSANCADVLKGGACPSF</sequence>
<evidence type="ECO:0000256" key="1">
    <source>
        <dbReference type="SAM" id="SignalP"/>
    </source>
</evidence>
<dbReference type="Pfam" id="PF14099">
    <property type="entry name" value="Polysacc_lyase"/>
    <property type="match status" value="1"/>
</dbReference>
<evidence type="ECO:0000313" key="3">
    <source>
        <dbReference type="Proteomes" id="UP001055460"/>
    </source>
</evidence>
<evidence type="ECO:0000313" key="2">
    <source>
        <dbReference type="EMBL" id="USJ26521.1"/>
    </source>
</evidence>